<keyword evidence="1" id="KW-0472">Membrane</keyword>
<feature type="transmembrane region" description="Helical" evidence="1">
    <location>
        <begin position="6"/>
        <end position="26"/>
    </location>
</feature>
<dbReference type="AlphaFoldDB" id="K2KG69"/>
<dbReference type="RefSeq" id="WP_008487436.1">
    <property type="nucleotide sequence ID" value="NZ_AMRG01000002.1"/>
</dbReference>
<keyword evidence="1" id="KW-1133">Transmembrane helix</keyword>
<sequence>MDYGTWRGVFTIIILVLFIALVIWAFSKRQRKSFDEAANSIFEENESSLNNRSDDQQESKKHE</sequence>
<dbReference type="EMBL" id="AMRG01000002">
    <property type="protein sequence ID" value="EKE87003.1"/>
    <property type="molecule type" value="Genomic_DNA"/>
</dbReference>
<dbReference type="Proteomes" id="UP000014115">
    <property type="component" value="Unassembled WGS sequence"/>
</dbReference>
<gene>
    <name evidence="2" type="ORF">A10D4_02137</name>
</gene>
<organism evidence="2 3">
    <name type="scientific">Idiomarina xiamenensis 10-D-4</name>
    <dbReference type="NCBI Taxonomy" id="740709"/>
    <lineage>
        <taxon>Bacteria</taxon>
        <taxon>Pseudomonadati</taxon>
        <taxon>Pseudomonadota</taxon>
        <taxon>Gammaproteobacteria</taxon>
        <taxon>Alteromonadales</taxon>
        <taxon>Idiomarinaceae</taxon>
        <taxon>Idiomarina</taxon>
    </lineage>
</organism>
<evidence type="ECO:0000313" key="3">
    <source>
        <dbReference type="Proteomes" id="UP000014115"/>
    </source>
</evidence>
<keyword evidence="3" id="KW-1185">Reference proteome</keyword>
<keyword evidence="1" id="KW-0812">Transmembrane</keyword>
<dbReference type="STRING" id="740709.A10D4_02137"/>
<proteinExistence type="predicted"/>
<accession>K2KG69</accession>
<evidence type="ECO:0000313" key="2">
    <source>
        <dbReference type="EMBL" id="EKE87003.1"/>
    </source>
</evidence>
<dbReference type="Pfam" id="PF05545">
    <property type="entry name" value="FixQ"/>
    <property type="match status" value="1"/>
</dbReference>
<dbReference type="CDD" id="cd01324">
    <property type="entry name" value="cbb3_Oxidase_CcoQ"/>
    <property type="match status" value="1"/>
</dbReference>
<dbReference type="eggNOG" id="COG4736">
    <property type="taxonomic scope" value="Bacteria"/>
</dbReference>
<comment type="caution">
    <text evidence="2">The sequence shown here is derived from an EMBL/GenBank/DDBJ whole genome shotgun (WGS) entry which is preliminary data.</text>
</comment>
<protein>
    <submittedName>
        <fullName evidence="2">Cbb3-type cytochrome oxidase subunit 3</fullName>
    </submittedName>
</protein>
<evidence type="ECO:0000256" key="1">
    <source>
        <dbReference type="SAM" id="Phobius"/>
    </source>
</evidence>
<dbReference type="PATRIC" id="fig|740709.3.peg.430"/>
<dbReference type="OrthoDB" id="6402501at2"/>
<reference evidence="2 3" key="1">
    <citation type="journal article" date="2012" name="J. Bacteriol.">
        <title>Genome Sequence of Idiomarina xiamenensis Type Strain 10-D-4.</title>
        <authorList>
            <person name="Lai Q."/>
            <person name="Wang L."/>
            <person name="Wang W."/>
            <person name="Shao Z."/>
        </authorList>
    </citation>
    <scope>NUCLEOTIDE SEQUENCE [LARGE SCALE GENOMIC DNA]</scope>
    <source>
        <strain evidence="2 3">10-D-4</strain>
    </source>
</reference>
<dbReference type="InterPro" id="IPR008621">
    <property type="entry name" value="Cbb3-typ_cyt_oxidase_comp"/>
</dbReference>
<name>K2KG69_9GAMM</name>